<evidence type="ECO:0000256" key="2">
    <source>
        <dbReference type="SAM" id="MobiDB-lite"/>
    </source>
</evidence>
<keyword evidence="5" id="KW-1185">Reference proteome</keyword>
<feature type="compositionally biased region" description="Basic residues" evidence="2">
    <location>
        <begin position="110"/>
        <end position="121"/>
    </location>
</feature>
<gene>
    <name evidence="4" type="ORF">EJ02DRAFT_350073</name>
</gene>
<evidence type="ECO:0000256" key="1">
    <source>
        <dbReference type="ARBA" id="ARBA00023125"/>
    </source>
</evidence>
<organism evidence="4 5">
    <name type="scientific">Clathrospora elynae</name>
    <dbReference type="NCBI Taxonomy" id="706981"/>
    <lineage>
        <taxon>Eukaryota</taxon>
        <taxon>Fungi</taxon>
        <taxon>Dikarya</taxon>
        <taxon>Ascomycota</taxon>
        <taxon>Pezizomycotina</taxon>
        <taxon>Dothideomycetes</taxon>
        <taxon>Pleosporomycetidae</taxon>
        <taxon>Pleosporales</taxon>
        <taxon>Diademaceae</taxon>
        <taxon>Clathrospora</taxon>
    </lineage>
</organism>
<dbReference type="PROSITE" id="PS51253">
    <property type="entry name" value="HTH_CENPB"/>
    <property type="match status" value="1"/>
</dbReference>
<reference evidence="4" key="1">
    <citation type="journal article" date="2020" name="Stud. Mycol.">
        <title>101 Dothideomycetes genomes: a test case for predicting lifestyles and emergence of pathogens.</title>
        <authorList>
            <person name="Haridas S."/>
            <person name="Albert R."/>
            <person name="Binder M."/>
            <person name="Bloem J."/>
            <person name="Labutti K."/>
            <person name="Salamov A."/>
            <person name="Andreopoulos B."/>
            <person name="Baker S."/>
            <person name="Barry K."/>
            <person name="Bills G."/>
            <person name="Bluhm B."/>
            <person name="Cannon C."/>
            <person name="Castanera R."/>
            <person name="Culley D."/>
            <person name="Daum C."/>
            <person name="Ezra D."/>
            <person name="Gonzalez J."/>
            <person name="Henrissat B."/>
            <person name="Kuo A."/>
            <person name="Liang C."/>
            <person name="Lipzen A."/>
            <person name="Lutzoni F."/>
            <person name="Magnuson J."/>
            <person name="Mondo S."/>
            <person name="Nolan M."/>
            <person name="Ohm R."/>
            <person name="Pangilinan J."/>
            <person name="Park H.-J."/>
            <person name="Ramirez L."/>
            <person name="Alfaro M."/>
            <person name="Sun H."/>
            <person name="Tritt A."/>
            <person name="Yoshinaga Y."/>
            <person name="Zwiers L.-H."/>
            <person name="Turgeon B."/>
            <person name="Goodwin S."/>
            <person name="Spatafora J."/>
            <person name="Crous P."/>
            <person name="Grigoriev I."/>
        </authorList>
    </citation>
    <scope>NUCLEOTIDE SEQUENCE</scope>
    <source>
        <strain evidence="4">CBS 161.51</strain>
    </source>
</reference>
<feature type="domain" description="HTH CENPB-type" evidence="3">
    <location>
        <begin position="46"/>
        <end position="121"/>
    </location>
</feature>
<name>A0A6A5STI3_9PLEO</name>
<dbReference type="Proteomes" id="UP000800038">
    <property type="component" value="Unassembled WGS sequence"/>
</dbReference>
<protein>
    <recommendedName>
        <fullName evidence="3">HTH CENPB-type domain-containing protein</fullName>
    </recommendedName>
</protein>
<dbReference type="EMBL" id="ML976063">
    <property type="protein sequence ID" value="KAF1940397.1"/>
    <property type="molecule type" value="Genomic_DNA"/>
</dbReference>
<feature type="region of interest" description="Disordered" evidence="2">
    <location>
        <begin position="100"/>
        <end position="121"/>
    </location>
</feature>
<dbReference type="AlphaFoldDB" id="A0A6A5STI3"/>
<dbReference type="GO" id="GO:0003677">
    <property type="term" value="F:DNA binding"/>
    <property type="evidence" value="ECO:0007669"/>
    <property type="project" value="UniProtKB-KW"/>
</dbReference>
<dbReference type="InterPro" id="IPR006600">
    <property type="entry name" value="HTH_CenpB_DNA-bd_dom"/>
</dbReference>
<evidence type="ECO:0000313" key="4">
    <source>
        <dbReference type="EMBL" id="KAF1940397.1"/>
    </source>
</evidence>
<sequence>MDSATIALLDGLDPTESGKYAALSKASNVPYTTLWHRAHGRPSIQDKAKSQQYLTPSEEEALVNYLLRMANNGFPIPIIYTRSLAAVIACQRTSIFEATPNETIRPPGKNWHRAFQKRHPK</sequence>
<evidence type="ECO:0000259" key="3">
    <source>
        <dbReference type="PROSITE" id="PS51253"/>
    </source>
</evidence>
<evidence type="ECO:0000313" key="5">
    <source>
        <dbReference type="Proteomes" id="UP000800038"/>
    </source>
</evidence>
<accession>A0A6A5STI3</accession>
<keyword evidence="1" id="KW-0238">DNA-binding</keyword>
<dbReference type="OrthoDB" id="5420958at2759"/>
<feature type="non-terminal residue" evidence="4">
    <location>
        <position position="121"/>
    </location>
</feature>
<proteinExistence type="predicted"/>